<evidence type="ECO:0000259" key="3">
    <source>
        <dbReference type="PROSITE" id="PS51140"/>
    </source>
</evidence>
<dbReference type="InterPro" id="IPR036063">
    <property type="entry name" value="Smr_dom_sf"/>
</dbReference>
<accession>A0A5E8BRP5</accession>
<feature type="compositionally biased region" description="Low complexity" evidence="1">
    <location>
        <begin position="117"/>
        <end position="154"/>
    </location>
</feature>
<dbReference type="SUPFAM" id="SSF46934">
    <property type="entry name" value="UBA-like"/>
    <property type="match status" value="1"/>
</dbReference>
<dbReference type="SMART" id="SM00463">
    <property type="entry name" value="SMR"/>
    <property type="match status" value="1"/>
</dbReference>
<evidence type="ECO:0000313" key="4">
    <source>
        <dbReference type="EMBL" id="VVT53741.1"/>
    </source>
</evidence>
<feature type="compositionally biased region" description="Acidic residues" evidence="1">
    <location>
        <begin position="89"/>
        <end position="99"/>
    </location>
</feature>
<dbReference type="InterPro" id="IPR052772">
    <property type="entry name" value="Endo/PolyKinase_Domain-Protein"/>
</dbReference>
<gene>
    <name evidence="4" type="ORF">SAPINGB_P003726</name>
</gene>
<dbReference type="InterPro" id="IPR009060">
    <property type="entry name" value="UBA-like_sf"/>
</dbReference>
<dbReference type="OrthoDB" id="4078615at2759"/>
<evidence type="ECO:0000256" key="1">
    <source>
        <dbReference type="SAM" id="MobiDB-lite"/>
    </source>
</evidence>
<protein>
    <recommendedName>
        <fullName evidence="6">Smr domain-containing protein</fullName>
    </recommendedName>
</protein>
<dbReference type="RefSeq" id="XP_031854333.1">
    <property type="nucleotide sequence ID" value="XM_031998442.1"/>
</dbReference>
<proteinExistence type="predicted"/>
<feature type="region of interest" description="Disordered" evidence="1">
    <location>
        <begin position="73"/>
        <end position="156"/>
    </location>
</feature>
<dbReference type="InterPro" id="IPR003892">
    <property type="entry name" value="CUE"/>
</dbReference>
<dbReference type="AlphaFoldDB" id="A0A5E8BRP5"/>
<dbReference type="SUPFAM" id="SSF160443">
    <property type="entry name" value="SMR domain-like"/>
    <property type="match status" value="1"/>
</dbReference>
<dbReference type="PROSITE" id="PS51140">
    <property type="entry name" value="CUE"/>
    <property type="match status" value="2"/>
</dbReference>
<dbReference type="GO" id="GO:0005634">
    <property type="term" value="C:nucleus"/>
    <property type="evidence" value="ECO:0007669"/>
    <property type="project" value="TreeGrafter"/>
</dbReference>
<keyword evidence="5" id="KW-1185">Reference proteome</keyword>
<organism evidence="4 5">
    <name type="scientific">Magnusiomyces paraingens</name>
    <dbReference type="NCBI Taxonomy" id="2606893"/>
    <lineage>
        <taxon>Eukaryota</taxon>
        <taxon>Fungi</taxon>
        <taxon>Dikarya</taxon>
        <taxon>Ascomycota</taxon>
        <taxon>Saccharomycotina</taxon>
        <taxon>Dipodascomycetes</taxon>
        <taxon>Dipodascales</taxon>
        <taxon>Dipodascaceae</taxon>
        <taxon>Magnusiomyces</taxon>
    </lineage>
</organism>
<evidence type="ECO:0008006" key="6">
    <source>
        <dbReference type="Google" id="ProtNLM"/>
    </source>
</evidence>
<dbReference type="CDD" id="cd14279">
    <property type="entry name" value="CUE"/>
    <property type="match status" value="3"/>
</dbReference>
<feature type="domain" description="CUE" evidence="3">
    <location>
        <begin position="387"/>
        <end position="430"/>
    </location>
</feature>
<dbReference type="PANTHER" id="PTHR46535">
    <property type="entry name" value="NEDD4-BINDING PROTEIN 2"/>
    <property type="match status" value="1"/>
</dbReference>
<evidence type="ECO:0000313" key="5">
    <source>
        <dbReference type="Proteomes" id="UP000398389"/>
    </source>
</evidence>
<dbReference type="Gene3D" id="3.30.1370.110">
    <property type="match status" value="1"/>
</dbReference>
<feature type="region of interest" description="Disordered" evidence="1">
    <location>
        <begin position="539"/>
        <end position="572"/>
    </location>
</feature>
<dbReference type="GO" id="GO:0043130">
    <property type="term" value="F:ubiquitin binding"/>
    <property type="evidence" value="ECO:0007669"/>
    <property type="project" value="InterPro"/>
</dbReference>
<dbReference type="GeneID" id="43582542"/>
<dbReference type="Proteomes" id="UP000398389">
    <property type="component" value="Unassembled WGS sequence"/>
</dbReference>
<reference evidence="4 5" key="1">
    <citation type="submission" date="2019-09" db="EMBL/GenBank/DDBJ databases">
        <authorList>
            <person name="Brejova B."/>
        </authorList>
    </citation>
    <scope>NUCLEOTIDE SEQUENCE [LARGE SCALE GENOMIC DNA]</scope>
</reference>
<dbReference type="PROSITE" id="PS50828">
    <property type="entry name" value="SMR"/>
    <property type="match status" value="1"/>
</dbReference>
<dbReference type="EMBL" id="CABVLU010000003">
    <property type="protein sequence ID" value="VVT53741.1"/>
    <property type="molecule type" value="Genomic_DNA"/>
</dbReference>
<dbReference type="Gene3D" id="1.10.8.10">
    <property type="entry name" value="DNA helicase RuvA subunit, C-terminal domain"/>
    <property type="match status" value="2"/>
</dbReference>
<name>A0A5E8BRP5_9ASCO</name>
<dbReference type="GO" id="GO:0004519">
    <property type="term" value="F:endonuclease activity"/>
    <property type="evidence" value="ECO:0007669"/>
    <property type="project" value="TreeGrafter"/>
</dbReference>
<sequence>MSLSLSDVDKNVLSHVIKEMYPSIEDMVDITLNTFSNFDDAITNLKFMGADDIDHIKIMEAYKNELQKNIYIPSSSSSSSTKLNTDDIPGMDDIEDDDYIPNYDNETASDNKISTFSHLSPSVSPLSSRSSTPESTYLATNKTTTNNNSNKNSNHLSRDIRFDESREHSEDSFTSFERNSSLDSLGNLEYTTPVTVKNKNSDVLNDFKKMKISNKFENQDYQWDDNAHEADGEISNGFVTNDDSDDSIGIDDETFHQYLDFLQMSFPDVSSDIIVKTLKECDYDPGRTSDQLLNINAIENHAWGNVTEPFNNRISNESNDDSGISEEVSNIAFLVNSFPDMSKDVIEGVYQSNNQDLIRSSDELLTLQMLSNDPNLTNISTENVQQDDLDPVAFLKMSFPQTSDKQIADALESNDGDVMLASDELLSAEIIINFKEEMQLHQHLQKLAETEWEKYRREQDSLGKFQTVRSRHKKDKAKDENIDFLMDNFGLDKKAAQILYENSNGNLFNAITSIMNKNAKKQPVKHSRLLTSLDMKVQRPGSISSVPSPSFRGYKPNSAPIPKHSVKESISRPSTAIDASYINTPSSSGTTASTGSWNNMNIQDLVDEEQETRMVYMRRAAEAYRKASSNPLYRSVAGHYMNMARQHAISNNARLASQFDEVLARQTTDYSIDLHHLSVSYALDATRTKIENWWTKESSSRGAARTVHHLRIITGAGTHSVDNIPRIKNGVKKILLEGNWNFTEHRAHFDVYGQRNLKQKTNA</sequence>
<evidence type="ECO:0000259" key="2">
    <source>
        <dbReference type="PROSITE" id="PS50828"/>
    </source>
</evidence>
<feature type="domain" description="CUE" evidence="3">
    <location>
        <begin position="254"/>
        <end position="297"/>
    </location>
</feature>
<dbReference type="PANTHER" id="PTHR46535:SF1">
    <property type="entry name" value="NEDD4-BINDING PROTEIN 2"/>
    <property type="match status" value="1"/>
</dbReference>
<feature type="domain" description="Smr" evidence="2">
    <location>
        <begin position="672"/>
        <end position="754"/>
    </location>
</feature>
<dbReference type="InterPro" id="IPR002625">
    <property type="entry name" value="Smr_dom"/>
</dbReference>